<evidence type="ECO:0000313" key="3">
    <source>
        <dbReference type="EMBL" id="MFK3866222.1"/>
    </source>
</evidence>
<dbReference type="Pfam" id="PF13181">
    <property type="entry name" value="TPR_8"/>
    <property type="match status" value="1"/>
</dbReference>
<feature type="repeat" description="TPR" evidence="1">
    <location>
        <begin position="270"/>
        <end position="303"/>
    </location>
</feature>
<dbReference type="SUPFAM" id="SSF48452">
    <property type="entry name" value="TPR-like"/>
    <property type="match status" value="1"/>
</dbReference>
<keyword evidence="1" id="KW-0802">TPR repeat</keyword>
<reference evidence="3 4" key="1">
    <citation type="submission" date="2024-11" db="EMBL/GenBank/DDBJ databases">
        <title>The Natural Products Discovery Center: Release of the First 8490 Sequenced Strains for Exploring Actinobacteria Biosynthetic Diversity.</title>
        <authorList>
            <person name="Kalkreuter E."/>
            <person name="Kautsar S.A."/>
            <person name="Yang D."/>
            <person name="Bader C.D."/>
            <person name="Teijaro C.N."/>
            <person name="Fluegel L."/>
            <person name="Davis C.M."/>
            <person name="Simpson J.R."/>
            <person name="Lauterbach L."/>
            <person name="Steele A.D."/>
            <person name="Gui C."/>
            <person name="Meng S."/>
            <person name="Li G."/>
            <person name="Viehrig K."/>
            <person name="Ye F."/>
            <person name="Su P."/>
            <person name="Kiefer A.F."/>
            <person name="Nichols A."/>
            <person name="Cepeda A.J."/>
            <person name="Yan W."/>
            <person name="Fan B."/>
            <person name="Jiang Y."/>
            <person name="Adhikari A."/>
            <person name="Zheng C.-J."/>
            <person name="Schuster L."/>
            <person name="Cowan T.M."/>
            <person name="Smanski M.J."/>
            <person name="Chevrette M.G."/>
            <person name="De Carvalho L.P.S."/>
            <person name="Shen B."/>
        </authorList>
    </citation>
    <scope>NUCLEOTIDE SEQUENCE [LARGE SCALE GENOMIC DNA]</scope>
    <source>
        <strain evidence="3 4">NPDC078403</strain>
    </source>
</reference>
<comment type="caution">
    <text evidence="3">The sequence shown here is derived from an EMBL/GenBank/DDBJ whole genome shotgun (WGS) entry which is preliminary data.</text>
</comment>
<dbReference type="EMBL" id="JBJDOT010000039">
    <property type="protein sequence ID" value="MFK3866222.1"/>
    <property type="molecule type" value="Genomic_DNA"/>
</dbReference>
<accession>A0ABW8L2F3</accession>
<name>A0ABW8L2F3_9GAMM</name>
<evidence type="ECO:0000256" key="2">
    <source>
        <dbReference type="SAM" id="Phobius"/>
    </source>
</evidence>
<evidence type="ECO:0000256" key="1">
    <source>
        <dbReference type="PROSITE-ProRule" id="PRU00339"/>
    </source>
</evidence>
<dbReference type="PROSITE" id="PS50005">
    <property type="entry name" value="TPR"/>
    <property type="match status" value="1"/>
</dbReference>
<keyword evidence="4" id="KW-1185">Reference proteome</keyword>
<dbReference type="Gene3D" id="1.25.40.10">
    <property type="entry name" value="Tetratricopeptide repeat domain"/>
    <property type="match status" value="2"/>
</dbReference>
<keyword evidence="2" id="KW-0472">Membrane</keyword>
<dbReference type="InterPro" id="IPR011990">
    <property type="entry name" value="TPR-like_helical_dom_sf"/>
</dbReference>
<dbReference type="InterPro" id="IPR019734">
    <property type="entry name" value="TPR_rpt"/>
</dbReference>
<dbReference type="RefSeq" id="WP_182717715.1">
    <property type="nucleotide sequence ID" value="NZ_JBJDOT010000039.1"/>
</dbReference>
<keyword evidence="2" id="KW-1133">Transmembrane helix</keyword>
<gene>
    <name evidence="3" type="ORF">ACI2JU_20435</name>
</gene>
<dbReference type="SMART" id="SM00028">
    <property type="entry name" value="TPR"/>
    <property type="match status" value="4"/>
</dbReference>
<dbReference type="Proteomes" id="UP001620262">
    <property type="component" value="Unassembled WGS sequence"/>
</dbReference>
<keyword evidence="2" id="KW-0812">Transmembrane</keyword>
<organism evidence="3 4">
    <name type="scientific">Pseudoalteromonas rhizosphaerae</name>
    <dbReference type="NCBI Taxonomy" id="2518973"/>
    <lineage>
        <taxon>Bacteria</taxon>
        <taxon>Pseudomonadati</taxon>
        <taxon>Pseudomonadota</taxon>
        <taxon>Gammaproteobacteria</taxon>
        <taxon>Alteromonadales</taxon>
        <taxon>Pseudoalteromonadaceae</taxon>
        <taxon>Pseudoalteromonas</taxon>
    </lineage>
</organism>
<feature type="transmembrane region" description="Helical" evidence="2">
    <location>
        <begin position="41"/>
        <end position="58"/>
    </location>
</feature>
<protein>
    <submittedName>
        <fullName evidence="3">Tetratricopeptide repeat protein</fullName>
    </submittedName>
</protein>
<proteinExistence type="predicted"/>
<evidence type="ECO:0000313" key="4">
    <source>
        <dbReference type="Proteomes" id="UP001620262"/>
    </source>
</evidence>
<sequence length="355" mass="39289">MSVINSMLKNIEQRQPTTSLNEQGTVVVDPVYDSHGVIKKLLIIAIALLVVVLSYIYLPTASDDAAQLPERMDLVTKAQSSKEAEQNNTPVLINAPVVSNSDVIKPVAKVEPIIEEVAAVKTDTKEPFVAEKPMVAAITVEPNTVPSANKQSSFQVKKVTQQRTEQQQIAELLRQAKQALEFGLYQEGIDDLSQILNRDKGNIAARSLLAATYFQQQDILSAQSILEHGIAFDSQVLEWRVQLSKIYITRKQYSVVQQLLSDDFDSQGDAQYWALKGTAAQQLGDHTRALVCFEQLTQLQPQQGKWWLAMATSKDAQGDYLSAKRYYLAAIEVGNLNPAVLKHAKQRLQTLGGVS</sequence>